<organism evidence="2 3">
    <name type="scientific">Niabella soli DSM 19437</name>
    <dbReference type="NCBI Taxonomy" id="929713"/>
    <lineage>
        <taxon>Bacteria</taxon>
        <taxon>Pseudomonadati</taxon>
        <taxon>Bacteroidota</taxon>
        <taxon>Chitinophagia</taxon>
        <taxon>Chitinophagales</taxon>
        <taxon>Chitinophagaceae</taxon>
        <taxon>Niabella</taxon>
    </lineage>
</organism>
<accession>W0F777</accession>
<keyword evidence="1" id="KW-0812">Transmembrane</keyword>
<sequence length="410" mass="44131">MAASEMHEMEKAALNDPLLADALEGYRAASPATTAQHLTEIKTQIAAIKTETKPTPVIPIQTRKARWWQGLSAAVLIGLMVLAGWLFMKPAVKEGQLPIAQNATPPAPLTTEQVPVKPDSAVQVAAITEKLPKLVTSKKTGIQKHTAPAAVPPATLALPNPEPLADHTLAAAPLKKPAIGDTREIASLQPSENPVLAMRRNYSYSDNSTLLTGAPRQFFSGKILDLKGRPIPGASIMVSEHNATLSNTDGSFRLPAPDSIGNVKITAVGFDSKAEQLIAGKVINVRLDESQNALNDVVVIGYGTQKKRSATGALANVKVDTLSYKESPYPQGGWDLFYNNLATKMGVNNATANRELHLLFDVDEGIPKNFTIIKTPDTATAEKAISIIQKGPRWKVFKRKKKVDLKLKVD</sequence>
<proteinExistence type="predicted"/>
<dbReference type="HOGENOM" id="CLU_049705_1_0_10"/>
<dbReference type="STRING" id="929713.NIASO_05490"/>
<dbReference type="AlphaFoldDB" id="W0F777"/>
<keyword evidence="1" id="KW-0472">Membrane</keyword>
<dbReference type="SUPFAM" id="SSF49464">
    <property type="entry name" value="Carboxypeptidase regulatory domain-like"/>
    <property type="match status" value="1"/>
</dbReference>
<protein>
    <recommendedName>
        <fullName evidence="4">TonB C-terminal domain-containing protein</fullName>
    </recommendedName>
</protein>
<dbReference type="KEGG" id="nso:NIASO_05490"/>
<name>W0F777_9BACT</name>
<reference evidence="2 3" key="1">
    <citation type="submission" date="2013-12" db="EMBL/GenBank/DDBJ databases">
        <authorList>
            <consortium name="DOE Joint Genome Institute"/>
            <person name="Eisen J."/>
            <person name="Huntemann M."/>
            <person name="Han J."/>
            <person name="Chen A."/>
            <person name="Kyrpides N."/>
            <person name="Mavromatis K."/>
            <person name="Markowitz V."/>
            <person name="Palaniappan K."/>
            <person name="Ivanova N."/>
            <person name="Schaumberg A."/>
            <person name="Pati A."/>
            <person name="Liolios K."/>
            <person name="Nordberg H.P."/>
            <person name="Cantor M.N."/>
            <person name="Hua S.X."/>
            <person name="Woyke T."/>
        </authorList>
    </citation>
    <scope>NUCLEOTIDE SEQUENCE [LARGE SCALE GENOMIC DNA]</scope>
    <source>
        <strain evidence="3">DSM 19437</strain>
    </source>
</reference>
<evidence type="ECO:0008006" key="4">
    <source>
        <dbReference type="Google" id="ProtNLM"/>
    </source>
</evidence>
<dbReference type="InterPro" id="IPR008969">
    <property type="entry name" value="CarboxyPept-like_regulatory"/>
</dbReference>
<evidence type="ECO:0000256" key="1">
    <source>
        <dbReference type="SAM" id="Phobius"/>
    </source>
</evidence>
<evidence type="ECO:0000313" key="3">
    <source>
        <dbReference type="Proteomes" id="UP000003586"/>
    </source>
</evidence>
<feature type="transmembrane region" description="Helical" evidence="1">
    <location>
        <begin position="67"/>
        <end position="88"/>
    </location>
</feature>
<dbReference type="Gene3D" id="2.60.40.1120">
    <property type="entry name" value="Carboxypeptidase-like, regulatory domain"/>
    <property type="match status" value="1"/>
</dbReference>
<dbReference type="eggNOG" id="COG0810">
    <property type="taxonomic scope" value="Bacteria"/>
</dbReference>
<keyword evidence="1" id="KW-1133">Transmembrane helix</keyword>
<dbReference type="Pfam" id="PF13715">
    <property type="entry name" value="CarbopepD_reg_2"/>
    <property type="match status" value="1"/>
</dbReference>
<gene>
    <name evidence="2" type="ORF">NIASO_05490</name>
</gene>
<dbReference type="EMBL" id="CP007035">
    <property type="protein sequence ID" value="AHF17309.1"/>
    <property type="molecule type" value="Genomic_DNA"/>
</dbReference>
<dbReference type="Proteomes" id="UP000003586">
    <property type="component" value="Chromosome"/>
</dbReference>
<evidence type="ECO:0000313" key="2">
    <source>
        <dbReference type="EMBL" id="AHF17309.1"/>
    </source>
</evidence>
<keyword evidence="3" id="KW-1185">Reference proteome</keyword>